<feature type="domain" description="FUZ/MON1/HPS1 third Longin" evidence="3">
    <location>
        <begin position="332"/>
        <end position="423"/>
    </location>
</feature>
<feature type="domain" description="FUZ/MON1/HPS1 second Longin" evidence="2">
    <location>
        <begin position="184"/>
        <end position="278"/>
    </location>
</feature>
<dbReference type="eggNOG" id="KOG0997">
    <property type="taxonomic scope" value="Eukaryota"/>
</dbReference>
<proteinExistence type="predicted"/>
<evidence type="ECO:0000259" key="3">
    <source>
        <dbReference type="Pfam" id="PF19038"/>
    </source>
</evidence>
<dbReference type="InterPro" id="IPR043971">
    <property type="entry name" value="FUZ/MON1/HPS1_longin_2"/>
</dbReference>
<dbReference type="AlphaFoldDB" id="D2V271"/>
<keyword evidence="5" id="KW-1185">Reference proteome</keyword>
<gene>
    <name evidence="4" type="ORF">NAEGRDRAFT_30371</name>
</gene>
<organism evidence="5">
    <name type="scientific">Naegleria gruberi</name>
    <name type="common">Amoeba</name>
    <dbReference type="NCBI Taxonomy" id="5762"/>
    <lineage>
        <taxon>Eukaryota</taxon>
        <taxon>Discoba</taxon>
        <taxon>Heterolobosea</taxon>
        <taxon>Tetramitia</taxon>
        <taxon>Eutetramitia</taxon>
        <taxon>Vahlkampfiidae</taxon>
        <taxon>Naegleria</taxon>
    </lineage>
</organism>
<dbReference type="InterPro" id="IPR043970">
    <property type="entry name" value="FUZ/MON1/HPS1_longin_3"/>
</dbReference>
<dbReference type="KEGG" id="ngr:NAEGRDRAFT_30371"/>
<reference evidence="4 5" key="1">
    <citation type="journal article" date="2010" name="Cell">
        <title>The genome of Naegleria gruberi illuminates early eukaryotic versatility.</title>
        <authorList>
            <person name="Fritz-Laylin L.K."/>
            <person name="Prochnik S.E."/>
            <person name="Ginger M.L."/>
            <person name="Dacks J.B."/>
            <person name="Carpenter M.L."/>
            <person name="Field M.C."/>
            <person name="Kuo A."/>
            <person name="Paredez A."/>
            <person name="Chapman J."/>
            <person name="Pham J."/>
            <person name="Shu S."/>
            <person name="Neupane R."/>
            <person name="Cipriano M."/>
            <person name="Mancuso J."/>
            <person name="Tu H."/>
            <person name="Salamov A."/>
            <person name="Lindquist E."/>
            <person name="Shapiro H."/>
            <person name="Lucas S."/>
            <person name="Grigoriev I.V."/>
            <person name="Cande W.Z."/>
            <person name="Fulton C."/>
            <person name="Rokhsar D.S."/>
            <person name="Dawson S.C."/>
        </authorList>
    </citation>
    <scope>NUCLEOTIDE SEQUENCE [LARGE SCALE GENOMIC DNA]</scope>
    <source>
        <strain evidence="4 5">NEG-M</strain>
    </source>
</reference>
<evidence type="ECO:0000313" key="4">
    <source>
        <dbReference type="EMBL" id="EFC49000.1"/>
    </source>
</evidence>
<dbReference type="OMA" id="QQPFNAK"/>
<dbReference type="InParanoid" id="D2V271"/>
<feature type="domain" description="FUZ/MON1/HPS1 first Longin" evidence="1">
    <location>
        <begin position="22"/>
        <end position="144"/>
    </location>
</feature>
<dbReference type="STRING" id="5762.D2V271"/>
<evidence type="ECO:0000313" key="5">
    <source>
        <dbReference type="Proteomes" id="UP000006671"/>
    </source>
</evidence>
<dbReference type="EMBL" id="GG738849">
    <property type="protein sequence ID" value="EFC49000.1"/>
    <property type="molecule type" value="Genomic_DNA"/>
</dbReference>
<evidence type="ECO:0000259" key="1">
    <source>
        <dbReference type="Pfam" id="PF19036"/>
    </source>
</evidence>
<dbReference type="FunCoup" id="D2V271">
    <property type="interactions" value="217"/>
</dbReference>
<dbReference type="RefSeq" id="XP_002681744.1">
    <property type="nucleotide sequence ID" value="XM_002681698.1"/>
</dbReference>
<dbReference type="Proteomes" id="UP000006671">
    <property type="component" value="Unassembled WGS sequence"/>
</dbReference>
<dbReference type="Pfam" id="PF19038">
    <property type="entry name" value="Fuz_longin_3"/>
    <property type="match status" value="1"/>
</dbReference>
<dbReference type="PRINTS" id="PR01546">
    <property type="entry name" value="YEAST73DUF"/>
</dbReference>
<dbReference type="Pfam" id="PF19037">
    <property type="entry name" value="Fuz_longin_2"/>
    <property type="match status" value="1"/>
</dbReference>
<sequence>MPKYLKHIDEDQTQLKWQLHQKHIFILSEAGKPIFARYGDENQLNTILSFFLGIVTIVSKEGGTVRTVNCGDLRFVYVLKGALYFVSACRTSETNIEIAKQLETIYEQLVFILTSKNIQDILQKRSNFDLRNLLGGTDKIIYSLINRMSNSIDFSFDSTHVLRLPKNTRNQIGDIMMKNRVQNKLMFSLMICDNTLVHMIRNKKYNMKTKDLLLLMNFVGSAHSSMKSSETWTPICLPGLSETSYVYAYIIYFTENWCYVMICMSTESFFDCQQSQTQTLHDLIQSECFPSVIFTNVRQTASSPTADDFLMTQTFLRHFNCRIKSTTISICQTCSTKFLPPYHTKKERKRILRLYKSTREKLESIPNKNIGSQVRTYVESTKYESVIGLWTGNLEIYATFSLLASKSDMIAICEQIKNWIKKEDPSLFLSNIPTF</sequence>
<evidence type="ECO:0000259" key="2">
    <source>
        <dbReference type="Pfam" id="PF19037"/>
    </source>
</evidence>
<dbReference type="Gene3D" id="3.30.450.60">
    <property type="match status" value="1"/>
</dbReference>
<dbReference type="GeneID" id="8861375"/>
<dbReference type="InterPro" id="IPR011012">
    <property type="entry name" value="Longin-like_dom_sf"/>
</dbReference>
<dbReference type="PANTHER" id="PTHR13027">
    <property type="entry name" value="SAND PROTEIN-RELATED"/>
    <property type="match status" value="1"/>
</dbReference>
<protein>
    <submittedName>
        <fullName evidence="4">Predicted protein</fullName>
    </submittedName>
</protein>
<name>D2V271_NAEGR</name>
<dbReference type="OrthoDB" id="272411at2759"/>
<dbReference type="InterPro" id="IPR043972">
    <property type="entry name" value="FUZ/MON1/HPS1_longin_1"/>
</dbReference>
<dbReference type="VEuPathDB" id="AmoebaDB:NAEGRDRAFT_30371"/>
<dbReference type="GO" id="GO:0016192">
    <property type="term" value="P:vesicle-mediated transport"/>
    <property type="evidence" value="ECO:0007669"/>
    <property type="project" value="InterPro"/>
</dbReference>
<dbReference type="GO" id="GO:0006623">
    <property type="term" value="P:protein targeting to vacuole"/>
    <property type="evidence" value="ECO:0007669"/>
    <property type="project" value="InterPro"/>
</dbReference>
<dbReference type="SUPFAM" id="SSF64356">
    <property type="entry name" value="SNARE-like"/>
    <property type="match status" value="1"/>
</dbReference>
<dbReference type="PANTHER" id="PTHR13027:SF7">
    <property type="entry name" value="VACUOLAR FUSION PROTEIN MON1 HOMOLOG"/>
    <property type="match status" value="1"/>
</dbReference>
<dbReference type="Pfam" id="PF19036">
    <property type="entry name" value="Fuz_longin_1"/>
    <property type="match status" value="1"/>
</dbReference>
<dbReference type="InterPro" id="IPR004353">
    <property type="entry name" value="Mon1"/>
</dbReference>
<accession>D2V271</accession>